<dbReference type="RefSeq" id="WP_012384824.1">
    <property type="nucleotide sequence ID" value="NC_010581.1"/>
</dbReference>
<keyword evidence="8" id="KW-1185">Reference proteome</keyword>
<evidence type="ECO:0000256" key="5">
    <source>
        <dbReference type="ARBA" id="ARBA00023284"/>
    </source>
</evidence>
<dbReference type="PANTHER" id="PTHR42801">
    <property type="entry name" value="THIOREDOXIN-DEPENDENT PEROXIDE REDUCTASE"/>
    <property type="match status" value="1"/>
</dbReference>
<dbReference type="EMBL" id="CP001016">
    <property type="protein sequence ID" value="ACB95467.1"/>
    <property type="molecule type" value="Genomic_DNA"/>
</dbReference>
<keyword evidence="4" id="KW-1015">Disulfide bond</keyword>
<evidence type="ECO:0000256" key="4">
    <source>
        <dbReference type="ARBA" id="ARBA00023157"/>
    </source>
</evidence>
<keyword evidence="5" id="KW-0676">Redox-active center</keyword>
<dbReference type="Proteomes" id="UP000001695">
    <property type="component" value="Chromosome"/>
</dbReference>
<dbReference type="Pfam" id="PF08534">
    <property type="entry name" value="Redoxin"/>
    <property type="match status" value="1"/>
</dbReference>
<reference evidence="8" key="1">
    <citation type="submission" date="2008-03" db="EMBL/GenBank/DDBJ databases">
        <title>Complete sequence of chromosome of Beijerinckia indica subsp. indica ATCC 9039.</title>
        <authorList>
            <consortium name="US DOE Joint Genome Institute"/>
            <person name="Copeland A."/>
            <person name="Lucas S."/>
            <person name="Lapidus A."/>
            <person name="Glavina del Rio T."/>
            <person name="Dalin E."/>
            <person name="Tice H."/>
            <person name="Bruce D."/>
            <person name="Goodwin L."/>
            <person name="Pitluck S."/>
            <person name="LaButti K."/>
            <person name="Schmutz J."/>
            <person name="Larimer F."/>
            <person name="Land M."/>
            <person name="Hauser L."/>
            <person name="Kyrpides N."/>
            <person name="Mikhailova N."/>
            <person name="Dunfield P.F."/>
            <person name="Dedysh S.N."/>
            <person name="Liesack W."/>
            <person name="Saw J.H."/>
            <person name="Alam M."/>
            <person name="Chen Y."/>
            <person name="Murrell J.C."/>
            <person name="Richardson P."/>
        </authorList>
    </citation>
    <scope>NUCLEOTIDE SEQUENCE [LARGE SCALE GENOMIC DNA]</scope>
    <source>
        <strain evidence="8">ATCC 9039 / DSM 1715 / NCIMB 8712</strain>
    </source>
</reference>
<accession>B2IDN1</accession>
<dbReference type="GO" id="GO:0008379">
    <property type="term" value="F:thioredoxin peroxidase activity"/>
    <property type="evidence" value="ECO:0007669"/>
    <property type="project" value="TreeGrafter"/>
</dbReference>
<dbReference type="Gene3D" id="3.40.30.10">
    <property type="entry name" value="Glutaredoxin"/>
    <property type="match status" value="1"/>
</dbReference>
<feature type="domain" description="Redoxin" evidence="6">
    <location>
        <begin position="29"/>
        <end position="178"/>
    </location>
</feature>
<keyword evidence="2" id="KW-0049">Antioxidant</keyword>
<name>B2IDN1_BEII9</name>
<keyword evidence="1" id="KW-0575">Peroxidase</keyword>
<keyword evidence="3" id="KW-0560">Oxidoreductase</keyword>
<dbReference type="InterPro" id="IPR050924">
    <property type="entry name" value="Peroxiredoxin_BCP/PrxQ"/>
</dbReference>
<protein>
    <submittedName>
        <fullName evidence="7">Redoxin domain protein</fullName>
    </submittedName>
</protein>
<evidence type="ECO:0000313" key="8">
    <source>
        <dbReference type="Proteomes" id="UP000001695"/>
    </source>
</evidence>
<dbReference type="HOGENOM" id="CLU_102256_0_0_5"/>
<proteinExistence type="predicted"/>
<organism evidence="7 8">
    <name type="scientific">Beijerinckia indica subsp. indica (strain ATCC 9039 / DSM 1715 / NCIMB 8712)</name>
    <dbReference type="NCBI Taxonomy" id="395963"/>
    <lineage>
        <taxon>Bacteria</taxon>
        <taxon>Pseudomonadati</taxon>
        <taxon>Pseudomonadota</taxon>
        <taxon>Alphaproteobacteria</taxon>
        <taxon>Hyphomicrobiales</taxon>
        <taxon>Beijerinckiaceae</taxon>
        <taxon>Beijerinckia</taxon>
    </lineage>
</organism>
<dbReference type="STRING" id="395963.Bind_1843"/>
<evidence type="ECO:0000256" key="3">
    <source>
        <dbReference type="ARBA" id="ARBA00023002"/>
    </source>
</evidence>
<dbReference type="GO" id="GO:0005737">
    <property type="term" value="C:cytoplasm"/>
    <property type="evidence" value="ECO:0007669"/>
    <property type="project" value="TreeGrafter"/>
</dbReference>
<dbReference type="CDD" id="cd03017">
    <property type="entry name" value="PRX_BCP"/>
    <property type="match status" value="1"/>
</dbReference>
<dbReference type="PANTHER" id="PTHR42801:SF21">
    <property type="entry name" value="BCPB PROTEIN"/>
    <property type="match status" value="1"/>
</dbReference>
<dbReference type="KEGG" id="bid:Bind_1843"/>
<dbReference type="InterPro" id="IPR013740">
    <property type="entry name" value="Redoxin"/>
</dbReference>
<reference evidence="7 8" key="2">
    <citation type="journal article" date="2010" name="J. Bacteriol.">
        <title>Complete genome sequence of Beijerinckia indica subsp. indica.</title>
        <authorList>
            <person name="Tamas I."/>
            <person name="Dedysh S.N."/>
            <person name="Liesack W."/>
            <person name="Stott M.B."/>
            <person name="Alam M."/>
            <person name="Murrell J.C."/>
            <person name="Dunfield P.F."/>
        </authorList>
    </citation>
    <scope>NUCLEOTIDE SEQUENCE [LARGE SCALE GENOMIC DNA]</scope>
    <source>
        <strain evidence="8">ATCC 9039 / DSM 1715 / NCIMB 8712</strain>
    </source>
</reference>
<dbReference type="OrthoDB" id="5296483at2"/>
<dbReference type="GO" id="GO:0034599">
    <property type="term" value="P:cellular response to oxidative stress"/>
    <property type="evidence" value="ECO:0007669"/>
    <property type="project" value="TreeGrafter"/>
</dbReference>
<dbReference type="AlphaFoldDB" id="B2IDN1"/>
<evidence type="ECO:0000313" key="7">
    <source>
        <dbReference type="EMBL" id="ACB95467.1"/>
    </source>
</evidence>
<dbReference type="eggNOG" id="COG1225">
    <property type="taxonomic scope" value="Bacteria"/>
</dbReference>
<evidence type="ECO:0000259" key="6">
    <source>
        <dbReference type="Pfam" id="PF08534"/>
    </source>
</evidence>
<evidence type="ECO:0000256" key="1">
    <source>
        <dbReference type="ARBA" id="ARBA00022559"/>
    </source>
</evidence>
<dbReference type="SUPFAM" id="SSF52833">
    <property type="entry name" value="Thioredoxin-like"/>
    <property type="match status" value="1"/>
</dbReference>
<gene>
    <name evidence="7" type="ordered locus">Bind_1843</name>
</gene>
<dbReference type="GO" id="GO:0045454">
    <property type="term" value="P:cell redox homeostasis"/>
    <property type="evidence" value="ECO:0007669"/>
    <property type="project" value="TreeGrafter"/>
</dbReference>
<sequence>MNKLQDVDWSRIPVPEDDGKADHLHQAMMPHVPLMVTDGRTIDLAALTGLTVVYAYPRTGRPDIPLPEEWDIIPGARGCTPQACAFRDHFAELRELNVDYLFGLSTQDTLYQQEAVERLHLPFPLLSDHELALTKALHLPTFEVDGITLLKRITFIIETGSIRQVFYPVFPPDQNVSDVISWLRSHRT</sequence>
<dbReference type="InterPro" id="IPR036249">
    <property type="entry name" value="Thioredoxin-like_sf"/>
</dbReference>
<evidence type="ECO:0000256" key="2">
    <source>
        <dbReference type="ARBA" id="ARBA00022862"/>
    </source>
</evidence>